<dbReference type="Proteomes" id="UP001144256">
    <property type="component" value="Unassembled WGS sequence"/>
</dbReference>
<evidence type="ECO:0000313" key="2">
    <source>
        <dbReference type="Proteomes" id="UP001144256"/>
    </source>
</evidence>
<evidence type="ECO:0000313" key="1">
    <source>
        <dbReference type="EMBL" id="GKX31033.1"/>
    </source>
</evidence>
<dbReference type="RefSeq" id="WP_281817680.1">
    <property type="nucleotide sequence ID" value="NZ_BRLB01000013.1"/>
</dbReference>
<dbReference type="Pfam" id="PF19787">
    <property type="entry name" value="DUF6271"/>
    <property type="match status" value="1"/>
</dbReference>
<sequence length="437" mass="51588">MQKQNRVLVIPTNRLCLKAMESIVNEQLFVEENYLDVAMKYIVIDSSPRDVSKNNRKLMNKMRENLKNNNIYYFDTDKINTIYKEIVRALNIENKEEILQLLINNELSYGLAANRLSLIASLFHADYLHRRDSDVYLQKLDNRQLVKPIEIEMKYLGKKISEIDEGIYGKENYPEDETIYMVGGGYKGNWAVDFEDLARTKMEALVKLLHLVKPLLSYDDVKEIVKKRFILGSKEMYKKDNVLFTTDNYIEAGNFSLYKIFKYIPFSPAIETSGTDYLYHALLGNLRKPMLYHNRRVIHGYTPDRKGAEQTCMYHLRLAMYRCLSRYYMLLYKEILRDKNIFMKNELFNHTVIGKFLIDISKKDLKREQKEILDAMIDIYKGVNDNKYTILANNIIKNKDYIINKSSMDVYNHGILTLQWSNITKFAEENSRYLLNL</sequence>
<organism evidence="1 2">
    <name type="scientific">Vallitalea longa</name>
    <dbReference type="NCBI Taxonomy" id="2936439"/>
    <lineage>
        <taxon>Bacteria</taxon>
        <taxon>Bacillati</taxon>
        <taxon>Bacillota</taxon>
        <taxon>Clostridia</taxon>
        <taxon>Lachnospirales</taxon>
        <taxon>Vallitaleaceae</taxon>
        <taxon>Vallitalea</taxon>
    </lineage>
</organism>
<protein>
    <submittedName>
        <fullName evidence="1">Uncharacterized protein</fullName>
    </submittedName>
</protein>
<proteinExistence type="predicted"/>
<dbReference type="AlphaFoldDB" id="A0A9W5YH26"/>
<reference evidence="1" key="1">
    <citation type="submission" date="2022-06" db="EMBL/GenBank/DDBJ databases">
        <title>Vallitalea longa sp. nov., an anaerobic bacterium isolated from marine sediment.</title>
        <authorList>
            <person name="Hirano S."/>
            <person name="Terahara T."/>
            <person name="Mori K."/>
            <person name="Hamada M."/>
            <person name="Matsumoto R."/>
            <person name="Kobayashi T."/>
        </authorList>
    </citation>
    <scope>NUCLEOTIDE SEQUENCE</scope>
    <source>
        <strain evidence="1">SH18-1</strain>
    </source>
</reference>
<comment type="caution">
    <text evidence="1">The sequence shown here is derived from an EMBL/GenBank/DDBJ whole genome shotgun (WGS) entry which is preliminary data.</text>
</comment>
<gene>
    <name evidence="1" type="ORF">SH1V18_35130</name>
</gene>
<keyword evidence="2" id="KW-1185">Reference proteome</keyword>
<name>A0A9W5YH26_9FIRM</name>
<dbReference type="InterPro" id="IPR046238">
    <property type="entry name" value="DUF6271"/>
</dbReference>
<dbReference type="EMBL" id="BRLB01000013">
    <property type="protein sequence ID" value="GKX31033.1"/>
    <property type="molecule type" value="Genomic_DNA"/>
</dbReference>
<accession>A0A9W5YH26</accession>